<feature type="non-terminal residue" evidence="1">
    <location>
        <position position="94"/>
    </location>
</feature>
<evidence type="ECO:0000313" key="2">
    <source>
        <dbReference type="Proteomes" id="UP000747542"/>
    </source>
</evidence>
<sequence>DFGIERRELDLQDMKFLRCGVPELRSLASVLTASEVDGINCDETEKVGIEIRCKLISKVETQELQQGTPMIDGGLLLHYIRGEAKYNILTNHGE</sequence>
<accession>A0A8J5JI09</accession>
<dbReference type="Proteomes" id="UP000747542">
    <property type="component" value="Unassembled WGS sequence"/>
</dbReference>
<keyword evidence="2" id="KW-1185">Reference proteome</keyword>
<organism evidence="1 2">
    <name type="scientific">Homarus americanus</name>
    <name type="common">American lobster</name>
    <dbReference type="NCBI Taxonomy" id="6706"/>
    <lineage>
        <taxon>Eukaryota</taxon>
        <taxon>Metazoa</taxon>
        <taxon>Ecdysozoa</taxon>
        <taxon>Arthropoda</taxon>
        <taxon>Crustacea</taxon>
        <taxon>Multicrustacea</taxon>
        <taxon>Malacostraca</taxon>
        <taxon>Eumalacostraca</taxon>
        <taxon>Eucarida</taxon>
        <taxon>Decapoda</taxon>
        <taxon>Pleocyemata</taxon>
        <taxon>Astacidea</taxon>
        <taxon>Nephropoidea</taxon>
        <taxon>Nephropidae</taxon>
        <taxon>Homarus</taxon>
    </lineage>
</organism>
<comment type="caution">
    <text evidence="1">The sequence shown here is derived from an EMBL/GenBank/DDBJ whole genome shotgun (WGS) entry which is preliminary data.</text>
</comment>
<evidence type="ECO:0000313" key="1">
    <source>
        <dbReference type="EMBL" id="KAG7156438.1"/>
    </source>
</evidence>
<gene>
    <name evidence="1" type="ORF">Hamer_G006203</name>
</gene>
<protein>
    <submittedName>
        <fullName evidence="1">Uncharacterized protein</fullName>
    </submittedName>
</protein>
<reference evidence="1" key="1">
    <citation type="journal article" date="2021" name="Sci. Adv.">
        <title>The American lobster genome reveals insights on longevity, neural, and immune adaptations.</title>
        <authorList>
            <person name="Polinski J.M."/>
            <person name="Zimin A.V."/>
            <person name="Clark K.F."/>
            <person name="Kohn A.B."/>
            <person name="Sadowski N."/>
            <person name="Timp W."/>
            <person name="Ptitsyn A."/>
            <person name="Khanna P."/>
            <person name="Romanova D.Y."/>
            <person name="Williams P."/>
            <person name="Greenwood S.J."/>
            <person name="Moroz L.L."/>
            <person name="Walt D.R."/>
            <person name="Bodnar A.G."/>
        </authorList>
    </citation>
    <scope>NUCLEOTIDE SEQUENCE</scope>
    <source>
        <strain evidence="1">GMGI-L3</strain>
    </source>
</reference>
<dbReference type="AlphaFoldDB" id="A0A8J5JI09"/>
<dbReference type="EMBL" id="JAHLQT010039184">
    <property type="protein sequence ID" value="KAG7156438.1"/>
    <property type="molecule type" value="Genomic_DNA"/>
</dbReference>
<proteinExistence type="predicted"/>
<name>A0A8J5JI09_HOMAM</name>